<organism evidence="11">
    <name type="scientific">Culex tarsalis</name>
    <name type="common">Encephalitis mosquito</name>
    <dbReference type="NCBI Taxonomy" id="7177"/>
    <lineage>
        <taxon>Eukaryota</taxon>
        <taxon>Metazoa</taxon>
        <taxon>Ecdysozoa</taxon>
        <taxon>Arthropoda</taxon>
        <taxon>Hexapoda</taxon>
        <taxon>Insecta</taxon>
        <taxon>Pterygota</taxon>
        <taxon>Neoptera</taxon>
        <taxon>Endopterygota</taxon>
        <taxon>Diptera</taxon>
        <taxon>Nematocera</taxon>
        <taxon>Culicoidea</taxon>
        <taxon>Culicidae</taxon>
        <taxon>Culicinae</taxon>
        <taxon>Culicini</taxon>
        <taxon>Culex</taxon>
        <taxon>Culex</taxon>
    </lineage>
</organism>
<feature type="compositionally biased region" description="Polar residues" evidence="8">
    <location>
        <begin position="807"/>
        <end position="826"/>
    </location>
</feature>
<dbReference type="EMBL" id="GFDL01016238">
    <property type="protein sequence ID" value="JAV18807.1"/>
    <property type="molecule type" value="Transcribed_RNA"/>
</dbReference>
<dbReference type="Gene3D" id="4.10.270.10">
    <property type="entry name" value="Myosin, subunit A"/>
    <property type="match status" value="1"/>
</dbReference>
<dbReference type="InterPro" id="IPR027417">
    <property type="entry name" value="P-loop_NTPase"/>
</dbReference>
<proteinExistence type="inferred from homology"/>
<dbReference type="SMART" id="SM00242">
    <property type="entry name" value="MYSc"/>
    <property type="match status" value="1"/>
</dbReference>
<dbReference type="Gene3D" id="1.20.58.530">
    <property type="match status" value="1"/>
</dbReference>
<dbReference type="InterPro" id="IPR001478">
    <property type="entry name" value="PDZ"/>
</dbReference>
<dbReference type="PROSITE" id="PS50096">
    <property type="entry name" value="IQ"/>
    <property type="match status" value="1"/>
</dbReference>
<reference evidence="11" key="1">
    <citation type="submission" date="2017-01" db="EMBL/GenBank/DDBJ databases">
        <title>A deep insight into the sialotranscriptome of adult male and female Cluex tarsalis mosquitoes.</title>
        <authorList>
            <person name="Ribeiro J.M."/>
            <person name="Moreira F."/>
            <person name="Bernard K.A."/>
            <person name="Calvo E."/>
        </authorList>
    </citation>
    <scope>NUCLEOTIDE SEQUENCE</scope>
    <source>
        <strain evidence="11">Kern County</strain>
        <tissue evidence="11">Salivary glands</tissue>
    </source>
</reference>
<keyword evidence="1 6" id="KW-0547">Nucleotide-binding</keyword>
<feature type="compositionally biased region" description="Polar residues" evidence="8">
    <location>
        <begin position="2092"/>
        <end position="2108"/>
    </location>
</feature>
<dbReference type="PANTHER" id="PTHR45615:SF36">
    <property type="entry name" value="MYOSIN HEAVY CHAIN-LIKE, ISOFORM B-RELATED"/>
    <property type="match status" value="1"/>
</dbReference>
<dbReference type="SUPFAM" id="SSF50156">
    <property type="entry name" value="PDZ domain-like"/>
    <property type="match status" value="1"/>
</dbReference>
<dbReference type="InterPro" id="IPR001609">
    <property type="entry name" value="Myosin_head_motor_dom-like"/>
</dbReference>
<dbReference type="GO" id="GO:0032982">
    <property type="term" value="C:myosin filament"/>
    <property type="evidence" value="ECO:0007669"/>
    <property type="project" value="TreeGrafter"/>
</dbReference>
<dbReference type="PRINTS" id="PR00193">
    <property type="entry name" value="MYOSINHEAVY"/>
</dbReference>
<dbReference type="Gene3D" id="3.40.850.10">
    <property type="entry name" value="Kinesin motor domain"/>
    <property type="match status" value="1"/>
</dbReference>
<dbReference type="Pfam" id="PF00063">
    <property type="entry name" value="Myosin_head"/>
    <property type="match status" value="1"/>
</dbReference>
<evidence type="ECO:0000256" key="1">
    <source>
        <dbReference type="ARBA" id="ARBA00022741"/>
    </source>
</evidence>
<dbReference type="Gene3D" id="2.30.42.10">
    <property type="match status" value="1"/>
</dbReference>
<dbReference type="PANTHER" id="PTHR45615">
    <property type="entry name" value="MYOSIN HEAVY CHAIN, NON-MUSCLE"/>
    <property type="match status" value="1"/>
</dbReference>
<feature type="coiled-coil region" evidence="7">
    <location>
        <begin position="1308"/>
        <end position="1999"/>
    </location>
</feature>
<dbReference type="InterPro" id="IPR036064">
    <property type="entry name" value="MYSc_Myo18"/>
</dbReference>
<comment type="similarity">
    <text evidence="6">Belongs to the TRAFAC class myosin-kinesin ATPase superfamily. Myosin family.</text>
</comment>
<comment type="caution">
    <text evidence="6">Lacks conserved residue(s) required for the propagation of feature annotation.</text>
</comment>
<evidence type="ECO:0000259" key="9">
    <source>
        <dbReference type="PROSITE" id="PS50106"/>
    </source>
</evidence>
<evidence type="ECO:0000256" key="8">
    <source>
        <dbReference type="SAM" id="MobiDB-lite"/>
    </source>
</evidence>
<dbReference type="InterPro" id="IPR036961">
    <property type="entry name" value="Kinesin_motor_dom_sf"/>
</dbReference>
<dbReference type="CDD" id="cd06747">
    <property type="entry name" value="PDZ_MYO18-like"/>
    <property type="match status" value="1"/>
</dbReference>
<evidence type="ECO:0000256" key="2">
    <source>
        <dbReference type="ARBA" id="ARBA00022840"/>
    </source>
</evidence>
<keyword evidence="3 7" id="KW-0175">Coiled coil</keyword>
<dbReference type="PROSITE" id="PS50106">
    <property type="entry name" value="PDZ"/>
    <property type="match status" value="1"/>
</dbReference>
<feature type="compositionally biased region" description="Basic and acidic residues" evidence="8">
    <location>
        <begin position="2082"/>
        <end position="2091"/>
    </location>
</feature>
<dbReference type="Gene3D" id="6.20.240.20">
    <property type="match status" value="1"/>
</dbReference>
<dbReference type="SUPFAM" id="SSF90257">
    <property type="entry name" value="Myosin rod fragments"/>
    <property type="match status" value="1"/>
</dbReference>
<dbReference type="InterPro" id="IPR000048">
    <property type="entry name" value="IQ_motif_EF-hand-BS"/>
</dbReference>
<evidence type="ECO:0000259" key="10">
    <source>
        <dbReference type="PROSITE" id="PS51456"/>
    </source>
</evidence>
<feature type="compositionally biased region" description="Low complexity" evidence="8">
    <location>
        <begin position="2039"/>
        <end position="2053"/>
    </location>
</feature>
<evidence type="ECO:0000256" key="7">
    <source>
        <dbReference type="SAM" id="Coils"/>
    </source>
</evidence>
<dbReference type="GO" id="GO:0005737">
    <property type="term" value="C:cytoplasm"/>
    <property type="evidence" value="ECO:0007669"/>
    <property type="project" value="TreeGrafter"/>
</dbReference>
<dbReference type="GO" id="GO:0051015">
    <property type="term" value="F:actin filament binding"/>
    <property type="evidence" value="ECO:0007669"/>
    <property type="project" value="TreeGrafter"/>
</dbReference>
<keyword evidence="2 6" id="KW-0067">ATP-binding</keyword>
<dbReference type="FunFam" id="2.30.42.10:FF:000059">
    <property type="entry name" value="unconventional myosin-XVIIIa isoform X1"/>
    <property type="match status" value="1"/>
</dbReference>
<dbReference type="SMART" id="SM00228">
    <property type="entry name" value="PDZ"/>
    <property type="match status" value="1"/>
</dbReference>
<sequence length="2108" mass="237026">MFNFMKKGVGVGDDRDEKERRKREKKMRKEGKGTGVSGSMSTEELLRLDEVRRSLKIRGRRKEKEKLPSGITADYSASFFAQLDVDREQDRGTEEVVALANTTTYIDSNGEMVERVSFTTANVSQSDSSETSMNSVTVNQTKVLPPVPPRPPKRGILKGSRLNLNESGSDGGGSMDSKSVLMRNTLQNERITYSQQSRHSAENLRFAGEMSPINANHLHVATAPSPSADSLTDTTNSSFATPPFSLSPVGESQGSYRWSRVQAFEDVSLPLPAIKLVELPPPRVLVIKRQKAPRNDFGFSLRKAMVLDRSSSLLFPTFRPVIFAEPSANSNSSTGLLPGDRLLKVNDLSVEELSRETIIEIIRNSGDSVTVEVQPVAELVELSRRCMNVLNGTDQTDRAAPVDVMDCNTLRRSASKRFKGEIKSNFQCNEDQENGHESAEKVWLIHRGGFTAASKLPQSIIPDPGKTLVQLEHNGENLSVDDDDIEKANPESLDLVEDICQLRHLNEASVLHVLRQRYASNLIHTRAGPVLMVVNPMAPLSLYSEKVVSMFRGCKTEDMPPHVFSLAQTAYRAMLETRRDQSLIFMGRSGSGKTTSFKHALYYLALAAGSANKILTAERVSAMNTILEAFGNAKTCLNTNATRFTQILSLDFDHCGQIASASIQILLLEKSRAGRRTSNDHHTFHVFGRLLAGAEGHLQKELYLDSINFDEGNLFVTLPSKLEEKQNASLDFARLQQAFSVLNVDPSSVKALWFVLAAIFHLGSANCSIVGTGSTARIQFANPSAARKAANLLGISMDDLTTAAFSNATSKSNPASPTKSGASPTSEQHDLAAAALDSLEGFVIGLYSEVVAAAIALVNKAISTTSNTIASILLIDTPGFQNPASCGQQTGASLSDLRHNYLQERLQLLFHHVTLVAPRNRYAQELVEINAGIMHDSNPGPLVNLLDKAPQNHVVRTSQNNLRDQDKRGLLWMLDEEVMYPNASDDTFLERLFSSYGDRESQTLVRRGAGTRQFILQHMQGTNPVLYSSSGWLKGSHEHPSTKCAISVLQDSTKTEISSLFTTGFARSGGTVYFGSIVGTEGTQSLRRVSSIRRSFTSAGIKRNSVMLQVKFTVDGIIDTLRRTGTHFVHCYLLLHNAGTTNYMNLNTKALQNDDIVNVPLLRSQLRGSQILDFARLHRLGFPVSVPLSEFTRRFGLLADGTFGEITVENILNHNEIDPSVYRIGPSQVLFRSGVLNQLEAKRDELLSDRIIQLQAYCRGHLARKRLAQRRVQELAVKCIQRNVRAFIKVREWPWWRLLVRVTPLLNVHRTEEQLKIATNELQVLKLKLEKVEGERNSLKTENSKLESRLSEMTAEFAEEHSSSNLISERLEAETTERLRLEKEVKEHEAKYRNLQESSEKLEMELLCAKSDLNGDLEDDLEGDEAGANAYRLKYERVARELEFTKKRLQTQHEHDLEQLIALKKQLEKKLADAYEEVEEQRQVVGQWKRKAQKMTNEMNDLRMLLEEQNSRNNLLEKRQRKFDSECQALQDSARQEKQAKERLAREKDVLIAEKFTIEQTLSDVRLELELKEEKYSALQRELEEMTFGGGTEEEIAQLKRQKMELDRRCKEQEEELDEMAGQIQLLEQAKLRLEMSLETMRKDARKEAQQRDDELEEVRGSSYKKIKSLECQLEQEHEERTLLLREKHDLERRLNNLEDQDRVERAAEEAASQKLKRDLRKYKALLRDAQSQLERAKSDSAGKALIRQLRNQLEDAESARSAAVKVRQVAESELQDVQLMLEEAQRARFDSEERATAAQRDRTELQAQIDENEEEMAELMKKYSATVKQLSSEQAMITEYELKISELESEKKSLKEQISDLTSRLESVENIGDSSSSIQFKRLELRTKELESRLEFEQATRARMEIQLNRHKDSLEKAQSEISQTRTKEMHAQEALKKAQKTIRELREELHLVANKEQESLTKRKDLEKRLESVEAEAASARADLRLALQRIADLQQAMEEGDSYHSDSENSDSSIDSVSEVNYHSPSKISSLRARSGETNGSNGTNGSSTTLCIREEKENTPRITLTTSSSASLASSRSPTKERSESRASSRITNGDDSNGESSYA</sequence>
<evidence type="ECO:0000256" key="3">
    <source>
        <dbReference type="ARBA" id="ARBA00023054"/>
    </source>
</evidence>
<feature type="domain" description="PDZ" evidence="9">
    <location>
        <begin position="286"/>
        <end position="377"/>
    </location>
</feature>
<feature type="region of interest" description="Disordered" evidence="8">
    <location>
        <begin position="807"/>
        <end position="827"/>
    </location>
</feature>
<name>A0A1Q3EU29_CULTA</name>
<dbReference type="PROSITE" id="PS51456">
    <property type="entry name" value="MYOSIN_MOTOR"/>
    <property type="match status" value="1"/>
</dbReference>
<evidence type="ECO:0000256" key="5">
    <source>
        <dbReference type="ARBA" id="ARBA00023175"/>
    </source>
</evidence>
<evidence type="ECO:0000313" key="11">
    <source>
        <dbReference type="EMBL" id="JAV18807.1"/>
    </source>
</evidence>
<feature type="compositionally biased region" description="Polar residues" evidence="8">
    <location>
        <begin position="2022"/>
        <end position="2032"/>
    </location>
</feature>
<dbReference type="Gene3D" id="1.20.120.720">
    <property type="entry name" value="Myosin VI head, motor domain, U50 subdomain"/>
    <property type="match status" value="1"/>
</dbReference>
<dbReference type="CDD" id="cd01386">
    <property type="entry name" value="MYSc_Myo18"/>
    <property type="match status" value="1"/>
</dbReference>
<feature type="region of interest" description="Disordered" evidence="8">
    <location>
        <begin position="1"/>
        <end position="45"/>
    </location>
</feature>
<accession>A0A1Q3EU29</accession>
<dbReference type="GO" id="GO:0016460">
    <property type="term" value="C:myosin II complex"/>
    <property type="evidence" value="ECO:0007669"/>
    <property type="project" value="TreeGrafter"/>
</dbReference>
<feature type="region of interest" description="Disordered" evidence="8">
    <location>
        <begin position="141"/>
        <end position="177"/>
    </location>
</feature>
<dbReference type="GO" id="GO:0005524">
    <property type="term" value="F:ATP binding"/>
    <property type="evidence" value="ECO:0007669"/>
    <property type="project" value="UniProtKB-UniRule"/>
</dbReference>
<dbReference type="Pfam" id="PF00595">
    <property type="entry name" value="PDZ"/>
    <property type="match status" value="1"/>
</dbReference>
<dbReference type="FunFam" id="3.40.850.10:FF:000020">
    <property type="entry name" value="unconventional myosin-XVIIIa isoform X1"/>
    <property type="match status" value="1"/>
</dbReference>
<feature type="binding site" evidence="6">
    <location>
        <begin position="587"/>
        <end position="594"/>
    </location>
    <ligand>
        <name>ATP</name>
        <dbReference type="ChEBI" id="CHEBI:30616"/>
    </ligand>
</feature>
<dbReference type="GO" id="GO:0031032">
    <property type="term" value="P:actomyosin structure organization"/>
    <property type="evidence" value="ECO:0007669"/>
    <property type="project" value="TreeGrafter"/>
</dbReference>
<feature type="region of interest" description="Disordered" evidence="8">
    <location>
        <begin position="2000"/>
        <end position="2108"/>
    </location>
</feature>
<feature type="domain" description="Myosin motor" evidence="10">
    <location>
        <begin position="494"/>
        <end position="1244"/>
    </location>
</feature>
<evidence type="ECO:0000256" key="4">
    <source>
        <dbReference type="ARBA" id="ARBA00023123"/>
    </source>
</evidence>
<dbReference type="SUPFAM" id="SSF52540">
    <property type="entry name" value="P-loop containing nucleoside triphosphate hydrolases"/>
    <property type="match status" value="1"/>
</dbReference>
<dbReference type="GO" id="GO:0003774">
    <property type="term" value="F:cytoskeletal motor activity"/>
    <property type="evidence" value="ECO:0007669"/>
    <property type="project" value="UniProtKB-UniRule"/>
</dbReference>
<protein>
    <submittedName>
        <fullName evidence="11">Putative unconventional myosin-xviiia</fullName>
    </submittedName>
</protein>
<dbReference type="Pfam" id="PF00612">
    <property type="entry name" value="IQ"/>
    <property type="match status" value="1"/>
</dbReference>
<keyword evidence="4 6" id="KW-0518">Myosin</keyword>
<keyword evidence="6" id="KW-0009">Actin-binding</keyword>
<keyword evidence="5 6" id="KW-0505">Motor protein</keyword>
<dbReference type="InterPro" id="IPR036034">
    <property type="entry name" value="PDZ_sf"/>
</dbReference>
<dbReference type="Gene3D" id="1.10.10.820">
    <property type="match status" value="1"/>
</dbReference>
<feature type="compositionally biased region" description="Basic residues" evidence="8">
    <location>
        <begin position="20"/>
        <end position="29"/>
    </location>
</feature>
<feature type="compositionally biased region" description="Low complexity" evidence="8">
    <location>
        <begin position="2067"/>
        <end position="2079"/>
    </location>
</feature>
<evidence type="ECO:0000256" key="6">
    <source>
        <dbReference type="PROSITE-ProRule" id="PRU00782"/>
    </source>
</evidence>